<evidence type="ECO:0000256" key="2">
    <source>
        <dbReference type="ARBA" id="ARBA00022692"/>
    </source>
</evidence>
<feature type="compositionally biased region" description="Polar residues" evidence="7">
    <location>
        <begin position="322"/>
        <end position="346"/>
    </location>
</feature>
<evidence type="ECO:0000259" key="9">
    <source>
        <dbReference type="PROSITE" id="PS50893"/>
    </source>
</evidence>
<dbReference type="Gene3D" id="1.20.1560.10">
    <property type="entry name" value="ABC transporter type 1, transmembrane domain"/>
    <property type="match status" value="1"/>
</dbReference>
<keyword evidence="3" id="KW-0547">Nucleotide-binding</keyword>
<dbReference type="PROSITE" id="PS50893">
    <property type="entry name" value="ABC_TRANSPORTER_2"/>
    <property type="match status" value="1"/>
</dbReference>
<evidence type="ECO:0000256" key="5">
    <source>
        <dbReference type="ARBA" id="ARBA00022989"/>
    </source>
</evidence>
<keyword evidence="2 8" id="KW-0812">Transmembrane</keyword>
<evidence type="ECO:0000256" key="1">
    <source>
        <dbReference type="ARBA" id="ARBA00004651"/>
    </source>
</evidence>
<name>A0ABP6ZI28_9ACTN</name>
<comment type="caution">
    <text evidence="11">The sequence shown here is derived from an EMBL/GenBank/DDBJ whole genome shotgun (WGS) entry which is preliminary data.</text>
</comment>
<dbReference type="Proteomes" id="UP001501490">
    <property type="component" value="Unassembled WGS sequence"/>
</dbReference>
<feature type="transmembrane region" description="Helical" evidence="8">
    <location>
        <begin position="268"/>
        <end position="293"/>
    </location>
</feature>
<dbReference type="Gene3D" id="3.40.50.300">
    <property type="entry name" value="P-loop containing nucleotide triphosphate hydrolases"/>
    <property type="match status" value="1"/>
</dbReference>
<keyword evidence="12" id="KW-1185">Reference proteome</keyword>
<dbReference type="PROSITE" id="PS00211">
    <property type="entry name" value="ABC_TRANSPORTER_1"/>
    <property type="match status" value="1"/>
</dbReference>
<keyword evidence="6 8" id="KW-0472">Membrane</keyword>
<dbReference type="SUPFAM" id="SSF52540">
    <property type="entry name" value="P-loop containing nucleoside triphosphate hydrolases"/>
    <property type="match status" value="1"/>
</dbReference>
<gene>
    <name evidence="11" type="ORF">GCM10022236_08860</name>
</gene>
<feature type="domain" description="ABC transmembrane type-1" evidence="10">
    <location>
        <begin position="14"/>
        <end position="294"/>
    </location>
</feature>
<evidence type="ECO:0008006" key="13">
    <source>
        <dbReference type="Google" id="ProtNLM"/>
    </source>
</evidence>
<accession>A0ABP6ZI28</accession>
<dbReference type="PROSITE" id="PS50929">
    <property type="entry name" value="ABC_TM1F"/>
    <property type="match status" value="1"/>
</dbReference>
<evidence type="ECO:0000313" key="11">
    <source>
        <dbReference type="EMBL" id="GAA3609436.1"/>
    </source>
</evidence>
<feature type="transmembrane region" description="Helical" evidence="8">
    <location>
        <begin position="48"/>
        <end position="67"/>
    </location>
</feature>
<organism evidence="11 12">
    <name type="scientific">Microlunatus ginsengisoli</name>
    <dbReference type="NCBI Taxonomy" id="363863"/>
    <lineage>
        <taxon>Bacteria</taxon>
        <taxon>Bacillati</taxon>
        <taxon>Actinomycetota</taxon>
        <taxon>Actinomycetes</taxon>
        <taxon>Propionibacteriales</taxon>
        <taxon>Propionibacteriaceae</taxon>
        <taxon>Microlunatus</taxon>
    </lineage>
</organism>
<feature type="domain" description="ABC transporter" evidence="9">
    <location>
        <begin position="359"/>
        <end position="556"/>
    </location>
</feature>
<dbReference type="InterPro" id="IPR003593">
    <property type="entry name" value="AAA+_ATPase"/>
</dbReference>
<dbReference type="InterPro" id="IPR027417">
    <property type="entry name" value="P-loop_NTPase"/>
</dbReference>
<dbReference type="InterPro" id="IPR039421">
    <property type="entry name" value="Type_1_exporter"/>
</dbReference>
<reference evidence="12" key="1">
    <citation type="journal article" date="2019" name="Int. J. Syst. Evol. Microbiol.">
        <title>The Global Catalogue of Microorganisms (GCM) 10K type strain sequencing project: providing services to taxonomists for standard genome sequencing and annotation.</title>
        <authorList>
            <consortium name="The Broad Institute Genomics Platform"/>
            <consortium name="The Broad Institute Genome Sequencing Center for Infectious Disease"/>
            <person name="Wu L."/>
            <person name="Ma J."/>
        </authorList>
    </citation>
    <scope>NUCLEOTIDE SEQUENCE [LARGE SCALE GENOMIC DNA]</scope>
    <source>
        <strain evidence="12">JCM 16929</strain>
    </source>
</reference>
<evidence type="ECO:0000256" key="7">
    <source>
        <dbReference type="SAM" id="MobiDB-lite"/>
    </source>
</evidence>
<evidence type="ECO:0000313" key="12">
    <source>
        <dbReference type="Proteomes" id="UP001501490"/>
    </source>
</evidence>
<dbReference type="SMART" id="SM00382">
    <property type="entry name" value="AAA"/>
    <property type="match status" value="1"/>
</dbReference>
<dbReference type="EMBL" id="BAABAB010000006">
    <property type="protein sequence ID" value="GAA3609436.1"/>
    <property type="molecule type" value="Genomic_DNA"/>
</dbReference>
<dbReference type="PANTHER" id="PTHR24221">
    <property type="entry name" value="ATP-BINDING CASSETTE SUB-FAMILY B"/>
    <property type="match status" value="1"/>
</dbReference>
<dbReference type="PROSITE" id="PS51257">
    <property type="entry name" value="PROKAR_LIPOPROTEIN"/>
    <property type="match status" value="1"/>
</dbReference>
<dbReference type="InterPro" id="IPR011527">
    <property type="entry name" value="ABC1_TM_dom"/>
</dbReference>
<keyword evidence="4" id="KW-0067">ATP-binding</keyword>
<feature type="transmembrane region" description="Helical" evidence="8">
    <location>
        <begin position="149"/>
        <end position="169"/>
    </location>
</feature>
<evidence type="ECO:0000256" key="3">
    <source>
        <dbReference type="ARBA" id="ARBA00022741"/>
    </source>
</evidence>
<evidence type="ECO:0000256" key="4">
    <source>
        <dbReference type="ARBA" id="ARBA00022840"/>
    </source>
</evidence>
<evidence type="ECO:0000256" key="6">
    <source>
        <dbReference type="ARBA" id="ARBA00023136"/>
    </source>
</evidence>
<keyword evidence="5 8" id="KW-1133">Transmembrane helix</keyword>
<feature type="region of interest" description="Disordered" evidence="7">
    <location>
        <begin position="313"/>
        <end position="356"/>
    </location>
</feature>
<feature type="transmembrane region" description="Helical" evidence="8">
    <location>
        <begin position="121"/>
        <end position="143"/>
    </location>
</feature>
<feature type="transmembrane region" description="Helical" evidence="8">
    <location>
        <begin position="228"/>
        <end position="256"/>
    </location>
</feature>
<dbReference type="InterPro" id="IPR036640">
    <property type="entry name" value="ABC1_TM_sf"/>
</dbReference>
<proteinExistence type="predicted"/>
<dbReference type="NCBIfam" id="TIGR02868">
    <property type="entry name" value="CydC"/>
    <property type="match status" value="1"/>
</dbReference>
<protein>
    <recommendedName>
        <fullName evidence="13">ATP-binding cassette, subfamily C, CydC</fullName>
    </recommendedName>
</protein>
<dbReference type="CDD" id="cd03228">
    <property type="entry name" value="ABCC_MRP_Like"/>
    <property type="match status" value="1"/>
</dbReference>
<sequence length="556" mass="56399">MIGIGPRGDRGRLLGAVGLGALASACGVALMGTSGWLLSRAAEHPPVMYLMVAIVCVRAFGLGKGVLRYAERLVGHDLALRRQAALRIETYRALARSTWVGRGSGDLLSRLVNDVEAVQDLVVRAIVPMASAALVVVGTVTVLGVLSPAAGAIVLGSALLAGALVPWLARRLGATATAALAPLRGELAAAVAEAAEAAPDLLAYGAAPAALNRVAEVDGRLRAAEARLAWTSGVAAAAQVLAAALAVTGTLLVGAAQVAAGALPPVQLAVLVLTPLALHEVLGTLPAAALALGRSQTALRRVREILDAPVVGTPERAESARTESAGTESAGTESAGTESAGTGSDRTGSDRMGRAGDGLRLSGLAAGWPGSRPVTAGLDLSVAPGERVALVGPSGVGKTTVAATILGLLPPMDGSVQLAGSVGYLAQDAYLFDTTVAENVRIGKRDATDAEIAAALRAARLDLAPDRLVGLHGAEVSGGEARRIALARLLVRSDDVLILDEPTEHLDGPTAAALLTDLWDLSRDAAVVMITHDLDLAADCDRTYDLGPAQRCEAQH</sequence>
<dbReference type="SUPFAM" id="SSF90123">
    <property type="entry name" value="ABC transporter transmembrane region"/>
    <property type="match status" value="1"/>
</dbReference>
<feature type="transmembrane region" description="Helical" evidence="8">
    <location>
        <begin position="12"/>
        <end position="36"/>
    </location>
</feature>
<dbReference type="Pfam" id="PF00664">
    <property type="entry name" value="ABC_membrane"/>
    <property type="match status" value="1"/>
</dbReference>
<dbReference type="InterPro" id="IPR014223">
    <property type="entry name" value="ABC_CydC/D"/>
</dbReference>
<dbReference type="InterPro" id="IPR017871">
    <property type="entry name" value="ABC_transporter-like_CS"/>
</dbReference>
<comment type="subcellular location">
    <subcellularLocation>
        <location evidence="1">Cell membrane</location>
        <topology evidence="1">Multi-pass membrane protein</topology>
    </subcellularLocation>
</comment>
<evidence type="ECO:0000256" key="8">
    <source>
        <dbReference type="SAM" id="Phobius"/>
    </source>
</evidence>
<evidence type="ECO:0000259" key="10">
    <source>
        <dbReference type="PROSITE" id="PS50929"/>
    </source>
</evidence>
<dbReference type="InterPro" id="IPR003439">
    <property type="entry name" value="ABC_transporter-like_ATP-bd"/>
</dbReference>
<dbReference type="RefSeq" id="WP_344801882.1">
    <property type="nucleotide sequence ID" value="NZ_BAABAB010000006.1"/>
</dbReference>
<dbReference type="Pfam" id="PF00005">
    <property type="entry name" value="ABC_tran"/>
    <property type="match status" value="1"/>
</dbReference>
<dbReference type="PANTHER" id="PTHR24221:SF654">
    <property type="entry name" value="ATP-BINDING CASSETTE SUB-FAMILY B MEMBER 6"/>
    <property type="match status" value="1"/>
</dbReference>